<organism evidence="1 2">
    <name type="scientific">Advenella kashmirensis</name>
    <dbReference type="NCBI Taxonomy" id="310575"/>
    <lineage>
        <taxon>Bacteria</taxon>
        <taxon>Pseudomonadati</taxon>
        <taxon>Pseudomonadota</taxon>
        <taxon>Betaproteobacteria</taxon>
        <taxon>Burkholderiales</taxon>
        <taxon>Alcaligenaceae</taxon>
    </lineage>
</organism>
<gene>
    <name evidence="1" type="ORF">DD666_19365</name>
</gene>
<sequence>MQNEMELKELVIELSDNLNQCMAQQAALQHAVYALLANVSDKKAVRNSLNICAESFLEAQESLGLPDDMIETYQDEIAELLDTLSDDIEQQRDAEWANEGGNIHLDEGKQ</sequence>
<dbReference type="Proteomes" id="UP000264036">
    <property type="component" value="Unassembled WGS sequence"/>
</dbReference>
<proteinExistence type="predicted"/>
<dbReference type="AlphaFoldDB" id="A0A356LKQ5"/>
<comment type="caution">
    <text evidence="1">The sequence shown here is derived from an EMBL/GenBank/DDBJ whole genome shotgun (WGS) entry which is preliminary data.</text>
</comment>
<evidence type="ECO:0000313" key="1">
    <source>
        <dbReference type="EMBL" id="HBP31556.1"/>
    </source>
</evidence>
<accession>A0A356LKQ5</accession>
<name>A0A356LKQ5_9BURK</name>
<evidence type="ECO:0000313" key="2">
    <source>
        <dbReference type="Proteomes" id="UP000264036"/>
    </source>
</evidence>
<protein>
    <submittedName>
        <fullName evidence="1">Uncharacterized protein</fullName>
    </submittedName>
</protein>
<reference evidence="1 2" key="1">
    <citation type="journal article" date="2018" name="Nat. Biotechnol.">
        <title>A standardized bacterial taxonomy based on genome phylogeny substantially revises the tree of life.</title>
        <authorList>
            <person name="Parks D.H."/>
            <person name="Chuvochina M."/>
            <person name="Waite D.W."/>
            <person name="Rinke C."/>
            <person name="Skarshewski A."/>
            <person name="Chaumeil P.A."/>
            <person name="Hugenholtz P."/>
        </authorList>
    </citation>
    <scope>NUCLEOTIDE SEQUENCE [LARGE SCALE GENOMIC DNA]</scope>
    <source>
        <strain evidence="1">UBA10707</strain>
    </source>
</reference>
<dbReference type="EMBL" id="DOEK01000040">
    <property type="protein sequence ID" value="HBP31556.1"/>
    <property type="molecule type" value="Genomic_DNA"/>
</dbReference>